<comment type="similarity">
    <text evidence="1">Belongs to the UPF0337 (CsbD) family.</text>
</comment>
<feature type="compositionally biased region" description="Basic and acidic residues" evidence="2">
    <location>
        <begin position="36"/>
        <end position="57"/>
    </location>
</feature>
<feature type="region of interest" description="Disordered" evidence="2">
    <location>
        <begin position="1"/>
        <end position="57"/>
    </location>
</feature>
<keyword evidence="5" id="KW-1185">Reference proteome</keyword>
<organism evidence="4 5">
    <name type="scientific">Nocardioides jiangxiensis</name>
    <dbReference type="NCBI Taxonomy" id="3064524"/>
    <lineage>
        <taxon>Bacteria</taxon>
        <taxon>Bacillati</taxon>
        <taxon>Actinomycetota</taxon>
        <taxon>Actinomycetes</taxon>
        <taxon>Propionibacteriales</taxon>
        <taxon>Nocardioidaceae</taxon>
        <taxon>Nocardioides</taxon>
    </lineage>
</organism>
<evidence type="ECO:0000259" key="3">
    <source>
        <dbReference type="Pfam" id="PF05532"/>
    </source>
</evidence>
<evidence type="ECO:0000313" key="5">
    <source>
        <dbReference type="Proteomes" id="UP001233314"/>
    </source>
</evidence>
<evidence type="ECO:0000256" key="1">
    <source>
        <dbReference type="ARBA" id="ARBA00009129"/>
    </source>
</evidence>
<evidence type="ECO:0000313" key="4">
    <source>
        <dbReference type="EMBL" id="MDO7866961.1"/>
    </source>
</evidence>
<feature type="compositionally biased region" description="Acidic residues" evidence="2">
    <location>
        <begin position="26"/>
        <end position="35"/>
    </location>
</feature>
<comment type="caution">
    <text evidence="4">The sequence shown here is derived from an EMBL/GenBank/DDBJ whole genome shotgun (WGS) entry which is preliminary data.</text>
</comment>
<sequence length="57" mass="6137">MGFEDKAANKFEEMSGAAKEKVGDATDNEDLEAEGTVEKAKANLKQAGEKLKDAFTE</sequence>
<dbReference type="InterPro" id="IPR008462">
    <property type="entry name" value="CsbD"/>
</dbReference>
<feature type="domain" description="CsbD-like" evidence="3">
    <location>
        <begin position="5"/>
        <end position="55"/>
    </location>
</feature>
<accession>A0ABT9AWU0</accession>
<proteinExistence type="inferred from homology"/>
<evidence type="ECO:0000256" key="2">
    <source>
        <dbReference type="SAM" id="MobiDB-lite"/>
    </source>
</evidence>
<name>A0ABT9AWU0_9ACTN</name>
<dbReference type="EMBL" id="JAUQTA010000001">
    <property type="protein sequence ID" value="MDO7866961.1"/>
    <property type="molecule type" value="Genomic_DNA"/>
</dbReference>
<dbReference type="Proteomes" id="UP001233314">
    <property type="component" value="Unassembled WGS sequence"/>
</dbReference>
<dbReference type="Pfam" id="PF05532">
    <property type="entry name" value="CsbD"/>
    <property type="match status" value="1"/>
</dbReference>
<dbReference type="Gene3D" id="1.10.1470.10">
    <property type="entry name" value="YjbJ"/>
    <property type="match status" value="1"/>
</dbReference>
<reference evidence="4 5" key="1">
    <citation type="submission" date="2023-07" db="EMBL/GenBank/DDBJ databases">
        <title>Nocardioides sp. nov WY-20 isolated from soil.</title>
        <authorList>
            <person name="Liu B."/>
            <person name="Wan Y."/>
        </authorList>
    </citation>
    <scope>NUCLEOTIDE SEQUENCE [LARGE SCALE GENOMIC DNA]</scope>
    <source>
        <strain evidence="4 5">WY-20</strain>
    </source>
</reference>
<gene>
    <name evidence="4" type="ORF">Q5722_01140</name>
</gene>
<feature type="compositionally biased region" description="Basic and acidic residues" evidence="2">
    <location>
        <begin position="1"/>
        <end position="24"/>
    </location>
</feature>
<dbReference type="SUPFAM" id="SSF69047">
    <property type="entry name" value="Hypothetical protein YjbJ"/>
    <property type="match status" value="1"/>
</dbReference>
<dbReference type="RefSeq" id="WP_305026368.1">
    <property type="nucleotide sequence ID" value="NZ_JAUQTA010000001.1"/>
</dbReference>
<dbReference type="InterPro" id="IPR036629">
    <property type="entry name" value="YjbJ_sf"/>
</dbReference>
<protein>
    <submittedName>
        <fullName evidence="4">CsbD family protein</fullName>
    </submittedName>
</protein>